<dbReference type="InParanoid" id="M1DIM1"/>
<dbReference type="HOGENOM" id="CLU_1557974_0_0_1"/>
<dbReference type="AlphaFoldDB" id="M1DIM1"/>
<reference evidence="3" key="2">
    <citation type="submission" date="2015-06" db="UniProtKB">
        <authorList>
            <consortium name="EnsemblPlants"/>
        </authorList>
    </citation>
    <scope>IDENTIFICATION</scope>
    <source>
        <strain evidence="3">DM1-3 516 R44</strain>
    </source>
</reference>
<proteinExistence type="predicted"/>
<feature type="region of interest" description="Disordered" evidence="1">
    <location>
        <begin position="28"/>
        <end position="62"/>
    </location>
</feature>
<reference evidence="4" key="1">
    <citation type="journal article" date="2011" name="Nature">
        <title>Genome sequence and analysis of the tuber crop potato.</title>
        <authorList>
            <consortium name="The Potato Genome Sequencing Consortium"/>
        </authorList>
    </citation>
    <scope>NUCLEOTIDE SEQUENCE [LARGE SCALE GENOMIC DNA]</scope>
    <source>
        <strain evidence="4">cv. DM1-3 516 R44</strain>
    </source>
</reference>
<feature type="compositionally biased region" description="Polar residues" evidence="1">
    <location>
        <begin position="52"/>
        <end position="62"/>
    </location>
</feature>
<organism evidence="3 4">
    <name type="scientific">Solanum tuberosum</name>
    <name type="common">Potato</name>
    <dbReference type="NCBI Taxonomy" id="4113"/>
    <lineage>
        <taxon>Eukaryota</taxon>
        <taxon>Viridiplantae</taxon>
        <taxon>Streptophyta</taxon>
        <taxon>Embryophyta</taxon>
        <taxon>Tracheophyta</taxon>
        <taxon>Spermatophyta</taxon>
        <taxon>Magnoliopsida</taxon>
        <taxon>eudicotyledons</taxon>
        <taxon>Gunneridae</taxon>
        <taxon>Pentapetalae</taxon>
        <taxon>asterids</taxon>
        <taxon>lamiids</taxon>
        <taxon>Solanales</taxon>
        <taxon>Solanaceae</taxon>
        <taxon>Solanoideae</taxon>
        <taxon>Solaneae</taxon>
        <taxon>Solanum</taxon>
    </lineage>
</organism>
<sequence length="194" mass="22641">MDDELAIIEAENLIDLIDLAFNKKSERDRSLRKNENLQTHSVVRQNDKYLPHNSSHHVGSDPSLTFNKDLHKIAQAIVRNELEKFEENVDAKFVEMKGFMDSAFKHIIEELKSLQNEVSTNKDVDVEWSNKMKEISCEESKDLCVNEKYIGEKRTVLKERLCCRHYFRNVSLLLDFCLEFMGTLFLSLAFNLLP</sequence>
<keyword evidence="2" id="KW-0472">Membrane</keyword>
<keyword evidence="4" id="KW-1185">Reference proteome</keyword>
<evidence type="ECO:0000256" key="2">
    <source>
        <dbReference type="SAM" id="Phobius"/>
    </source>
</evidence>
<evidence type="ECO:0000256" key="1">
    <source>
        <dbReference type="SAM" id="MobiDB-lite"/>
    </source>
</evidence>
<feature type="transmembrane region" description="Helical" evidence="2">
    <location>
        <begin position="170"/>
        <end position="193"/>
    </location>
</feature>
<accession>M1DIM1</accession>
<dbReference type="EnsemblPlants" id="PGSC0003DMT400089653">
    <property type="protein sequence ID" value="PGSC0003DMT400089653"/>
    <property type="gene ID" value="PGSC0003DMG400039224"/>
</dbReference>
<evidence type="ECO:0000313" key="4">
    <source>
        <dbReference type="Proteomes" id="UP000011115"/>
    </source>
</evidence>
<evidence type="ECO:0000313" key="3">
    <source>
        <dbReference type="EnsemblPlants" id="PGSC0003DMT400089653"/>
    </source>
</evidence>
<dbReference type="Proteomes" id="UP000011115">
    <property type="component" value="Unassembled WGS sequence"/>
</dbReference>
<keyword evidence="2" id="KW-0812">Transmembrane</keyword>
<dbReference type="PaxDb" id="4113-PGSC0003DMT400089653"/>
<name>M1DIM1_SOLTU</name>
<keyword evidence="2" id="KW-1133">Transmembrane helix</keyword>
<protein>
    <submittedName>
        <fullName evidence="3">Uncharacterized protein</fullName>
    </submittedName>
</protein>
<dbReference type="Gramene" id="PGSC0003DMT400089653">
    <property type="protein sequence ID" value="PGSC0003DMT400089653"/>
    <property type="gene ID" value="PGSC0003DMG400039224"/>
</dbReference>